<organism evidence="1 2">
    <name type="scientific">Terribacillus aidingensis</name>
    <dbReference type="NCBI Taxonomy" id="586416"/>
    <lineage>
        <taxon>Bacteria</taxon>
        <taxon>Bacillati</taxon>
        <taxon>Bacillota</taxon>
        <taxon>Bacilli</taxon>
        <taxon>Bacillales</taxon>
        <taxon>Bacillaceae</taxon>
        <taxon>Terribacillus</taxon>
    </lineage>
</organism>
<proteinExistence type="predicted"/>
<gene>
    <name evidence="1" type="ORF">SAMN05421503_2661</name>
</gene>
<name>A0A285P1D3_9BACI</name>
<dbReference type="EMBL" id="OBEK01000004">
    <property type="protein sequence ID" value="SNZ15542.1"/>
    <property type="molecule type" value="Genomic_DNA"/>
</dbReference>
<dbReference type="Proteomes" id="UP000219356">
    <property type="component" value="Unassembled WGS sequence"/>
</dbReference>
<keyword evidence="2" id="KW-1185">Reference proteome</keyword>
<dbReference type="AlphaFoldDB" id="A0A285P1D3"/>
<protein>
    <submittedName>
        <fullName evidence="1">Uncharacterized protein</fullName>
    </submittedName>
</protein>
<dbReference type="RefSeq" id="WP_097042849.1">
    <property type="nucleotide sequence ID" value="NZ_OBEK01000004.1"/>
</dbReference>
<dbReference type="OrthoDB" id="1684927at2"/>
<reference evidence="2" key="1">
    <citation type="submission" date="2017-09" db="EMBL/GenBank/DDBJ databases">
        <authorList>
            <person name="Varghese N."/>
            <person name="Submissions S."/>
        </authorList>
    </citation>
    <scope>NUCLEOTIDE SEQUENCE [LARGE SCALE GENOMIC DNA]</scope>
    <source>
        <strain evidence="2">CGMCC 1.8913</strain>
    </source>
</reference>
<evidence type="ECO:0000313" key="1">
    <source>
        <dbReference type="EMBL" id="SNZ15542.1"/>
    </source>
</evidence>
<accession>A0A285P1D3</accession>
<sequence>MTNFSSFQGTVTTIRDFPGNGEGCYKFITLENNAGAVVNFIASPSTYFVDHSMLAVGDVVTGYYNGDAPVILIYPPQYAALVMVKENSNQNVKVSYFNEQLVSNDGQLQLNISPYTPLLLINGQAFTSNLANKDLIVVYGPATKSIPSQTVPYKVIVLCLQQN</sequence>
<evidence type="ECO:0000313" key="2">
    <source>
        <dbReference type="Proteomes" id="UP000219356"/>
    </source>
</evidence>